<evidence type="ECO:0000256" key="2">
    <source>
        <dbReference type="ARBA" id="ARBA00006338"/>
    </source>
</evidence>
<keyword evidence="7 9" id="KW-0472">Membrane</keyword>
<dbReference type="OrthoDB" id="8543887at2759"/>
<name>V4AMI7_LOTGI</name>
<dbReference type="SUPFAM" id="SSF56112">
    <property type="entry name" value="Protein kinase-like (PK-like)"/>
    <property type="match status" value="1"/>
</dbReference>
<dbReference type="CTD" id="20237973"/>
<gene>
    <name evidence="12" type="ORF">LOTGIDRAFT_159155</name>
</gene>
<comment type="similarity">
    <text evidence="2">Belongs to the DIPK family.</text>
</comment>
<feature type="transmembrane region" description="Helical" evidence="9">
    <location>
        <begin position="14"/>
        <end position="38"/>
    </location>
</feature>
<evidence type="ECO:0000313" key="13">
    <source>
        <dbReference type="Proteomes" id="UP000030746"/>
    </source>
</evidence>
<dbReference type="GeneID" id="20237973"/>
<evidence type="ECO:0000256" key="6">
    <source>
        <dbReference type="ARBA" id="ARBA00022989"/>
    </source>
</evidence>
<protein>
    <recommendedName>
        <fullName evidence="14">FAM69 N-terminal domain-containing protein</fullName>
    </recommendedName>
</protein>
<sequence>MNWSCCYRYRRRKIWLFCSSFGCCFLIWFLWNLTFAVYDRHCSETDSKDLLEVTCDWYHKGFIIGDLCPALCERKQIKYEHCTNYKSGKTVLVMSCNNLCSAEETVPAILKSHFPNIEKFQEKFMGPDNMMSTTLVEFRFMIEEMIYSSLGLNFSNSGDVIQKVFEYEYDHYLNPLDDKKYKAFILSVWSLVNQDEYLITKLHQHSPLFPKIYHSCGSFYLMEFAPPGSVLNPPVSLFTSYSGSWEERVKIALKLLDSVLNMESTFHEPIHMCDVKGENFGIGLDGRIKLIDTDSVFFESKLLQDFATTEKCSSDKDCNFWDCHGLCSEGVCLKQRLNNNLQSICEDVFLPSLPIFNNGLLRNPPDHIKQELSEILQLCTAPFYDNMDEKISKKTYWKLYNLLQYTVD</sequence>
<dbReference type="OMA" id="LHYDRGK"/>
<keyword evidence="13" id="KW-1185">Reference proteome</keyword>
<reference evidence="12 13" key="1">
    <citation type="journal article" date="2013" name="Nature">
        <title>Insights into bilaterian evolution from three spiralian genomes.</title>
        <authorList>
            <person name="Simakov O."/>
            <person name="Marletaz F."/>
            <person name="Cho S.J."/>
            <person name="Edsinger-Gonzales E."/>
            <person name="Havlak P."/>
            <person name="Hellsten U."/>
            <person name="Kuo D.H."/>
            <person name="Larsson T."/>
            <person name="Lv J."/>
            <person name="Arendt D."/>
            <person name="Savage R."/>
            <person name="Osoegawa K."/>
            <person name="de Jong P."/>
            <person name="Grimwood J."/>
            <person name="Chapman J.A."/>
            <person name="Shapiro H."/>
            <person name="Aerts A."/>
            <person name="Otillar R.P."/>
            <person name="Terry A.Y."/>
            <person name="Boore J.L."/>
            <person name="Grigoriev I.V."/>
            <person name="Lindberg D.R."/>
            <person name="Seaver E.C."/>
            <person name="Weisblat D.A."/>
            <person name="Putnam N.H."/>
            <person name="Rokhsar D.S."/>
        </authorList>
    </citation>
    <scope>NUCLEOTIDE SEQUENCE [LARGE SCALE GENOMIC DNA]</scope>
</reference>
<feature type="domain" description="FAM69 N-terminal" evidence="11">
    <location>
        <begin position="11"/>
        <end position="155"/>
    </location>
</feature>
<keyword evidence="8" id="KW-1015">Disulfide bond</keyword>
<keyword evidence="3 9" id="KW-0812">Transmembrane</keyword>
<keyword evidence="6 9" id="KW-1133">Transmembrane helix</keyword>
<feature type="domain" description="FAM69 protein-kinase" evidence="10">
    <location>
        <begin position="188"/>
        <end position="382"/>
    </location>
</feature>
<evidence type="ECO:0000313" key="12">
    <source>
        <dbReference type="EMBL" id="ESO98352.1"/>
    </source>
</evidence>
<evidence type="ECO:0000256" key="9">
    <source>
        <dbReference type="SAM" id="Phobius"/>
    </source>
</evidence>
<evidence type="ECO:0000259" key="10">
    <source>
        <dbReference type="Pfam" id="PF12260"/>
    </source>
</evidence>
<dbReference type="GO" id="GO:0005789">
    <property type="term" value="C:endoplasmic reticulum membrane"/>
    <property type="evidence" value="ECO:0007669"/>
    <property type="project" value="UniProtKB-SubCell"/>
</dbReference>
<dbReference type="InterPro" id="IPR029244">
    <property type="entry name" value="FAM69_N"/>
</dbReference>
<comment type="subcellular location">
    <subcellularLocation>
        <location evidence="1">Endoplasmic reticulum membrane</location>
        <topology evidence="1">Single-pass type II membrane protein</topology>
    </subcellularLocation>
</comment>
<dbReference type="AlphaFoldDB" id="V4AMI7"/>
<evidence type="ECO:0000256" key="3">
    <source>
        <dbReference type="ARBA" id="ARBA00022692"/>
    </source>
</evidence>
<dbReference type="Proteomes" id="UP000030746">
    <property type="component" value="Unassembled WGS sequence"/>
</dbReference>
<dbReference type="RefSeq" id="XP_009051048.1">
    <property type="nucleotide sequence ID" value="XM_009052800.1"/>
</dbReference>
<dbReference type="EMBL" id="KB201262">
    <property type="protein sequence ID" value="ESO98352.1"/>
    <property type="molecule type" value="Genomic_DNA"/>
</dbReference>
<dbReference type="InterPro" id="IPR011009">
    <property type="entry name" value="Kinase-like_dom_sf"/>
</dbReference>
<accession>V4AMI7</accession>
<evidence type="ECO:0000256" key="7">
    <source>
        <dbReference type="ARBA" id="ARBA00023136"/>
    </source>
</evidence>
<dbReference type="PANTHER" id="PTHR21093:SF2">
    <property type="entry name" value="DIVERGENT PROTEIN KINASE DOMAIN 1C"/>
    <property type="match status" value="1"/>
</dbReference>
<evidence type="ECO:0000259" key="11">
    <source>
        <dbReference type="Pfam" id="PF14875"/>
    </source>
</evidence>
<dbReference type="Pfam" id="PF12260">
    <property type="entry name" value="PIP49_C"/>
    <property type="match status" value="1"/>
</dbReference>
<dbReference type="Pfam" id="PF14875">
    <property type="entry name" value="PIP49_N"/>
    <property type="match status" value="1"/>
</dbReference>
<organism evidence="12 13">
    <name type="scientific">Lottia gigantea</name>
    <name type="common">Giant owl limpet</name>
    <dbReference type="NCBI Taxonomy" id="225164"/>
    <lineage>
        <taxon>Eukaryota</taxon>
        <taxon>Metazoa</taxon>
        <taxon>Spiralia</taxon>
        <taxon>Lophotrochozoa</taxon>
        <taxon>Mollusca</taxon>
        <taxon>Gastropoda</taxon>
        <taxon>Patellogastropoda</taxon>
        <taxon>Lottioidea</taxon>
        <taxon>Lottiidae</taxon>
        <taxon>Lottia</taxon>
    </lineage>
</organism>
<proteinExistence type="inferred from homology"/>
<evidence type="ECO:0000256" key="8">
    <source>
        <dbReference type="ARBA" id="ARBA00023157"/>
    </source>
</evidence>
<dbReference type="InterPro" id="IPR022049">
    <property type="entry name" value="FAM69_kinase_dom"/>
</dbReference>
<evidence type="ECO:0000256" key="4">
    <source>
        <dbReference type="ARBA" id="ARBA00022824"/>
    </source>
</evidence>
<evidence type="ECO:0000256" key="5">
    <source>
        <dbReference type="ARBA" id="ARBA00022968"/>
    </source>
</evidence>
<dbReference type="PANTHER" id="PTHR21093">
    <property type="entry name" value="DIVERGENT PROTEIN KINASE DOMAIN 1C-RELATED"/>
    <property type="match status" value="1"/>
</dbReference>
<dbReference type="HOGENOM" id="CLU_042490_0_0_1"/>
<evidence type="ECO:0008006" key="14">
    <source>
        <dbReference type="Google" id="ProtNLM"/>
    </source>
</evidence>
<dbReference type="KEGG" id="lgi:LOTGIDRAFT_159155"/>
<keyword evidence="4" id="KW-0256">Endoplasmic reticulum</keyword>
<keyword evidence="5" id="KW-0735">Signal-anchor</keyword>
<evidence type="ECO:0000256" key="1">
    <source>
        <dbReference type="ARBA" id="ARBA00004648"/>
    </source>
</evidence>